<feature type="compositionally biased region" description="Polar residues" evidence="1">
    <location>
        <begin position="556"/>
        <end position="588"/>
    </location>
</feature>
<protein>
    <submittedName>
        <fullName evidence="2">Uncharacterized protein</fullName>
    </submittedName>
</protein>
<dbReference type="EMBL" id="JBBPFD010000007">
    <property type="protein sequence ID" value="KAK7919224.1"/>
    <property type="molecule type" value="Genomic_DNA"/>
</dbReference>
<feature type="compositionally biased region" description="Basic residues" evidence="1">
    <location>
        <begin position="667"/>
        <end position="680"/>
    </location>
</feature>
<feature type="compositionally biased region" description="Acidic residues" evidence="1">
    <location>
        <begin position="724"/>
        <end position="733"/>
    </location>
</feature>
<feature type="compositionally biased region" description="Acidic residues" evidence="1">
    <location>
        <begin position="395"/>
        <end position="408"/>
    </location>
</feature>
<evidence type="ECO:0000313" key="2">
    <source>
        <dbReference type="EMBL" id="KAK7919224.1"/>
    </source>
</evidence>
<feature type="compositionally biased region" description="Basic and acidic residues" evidence="1">
    <location>
        <begin position="128"/>
        <end position="155"/>
    </location>
</feature>
<dbReference type="AlphaFoldDB" id="A0AAW0PHZ5"/>
<feature type="compositionally biased region" description="Basic and acidic residues" evidence="1">
    <location>
        <begin position="278"/>
        <end position="295"/>
    </location>
</feature>
<evidence type="ECO:0000313" key="3">
    <source>
        <dbReference type="Proteomes" id="UP001460270"/>
    </source>
</evidence>
<feature type="region of interest" description="Disordered" evidence="1">
    <location>
        <begin position="722"/>
        <end position="910"/>
    </location>
</feature>
<gene>
    <name evidence="2" type="ORF">WMY93_010508</name>
</gene>
<feature type="region of interest" description="Disordered" evidence="1">
    <location>
        <begin position="457"/>
        <end position="514"/>
    </location>
</feature>
<feature type="compositionally biased region" description="Acidic residues" evidence="1">
    <location>
        <begin position="207"/>
        <end position="223"/>
    </location>
</feature>
<evidence type="ECO:0000256" key="1">
    <source>
        <dbReference type="SAM" id="MobiDB-lite"/>
    </source>
</evidence>
<comment type="caution">
    <text evidence="2">The sequence shown here is derived from an EMBL/GenBank/DDBJ whole genome shotgun (WGS) entry which is preliminary data.</text>
</comment>
<feature type="compositionally biased region" description="Acidic residues" evidence="1">
    <location>
        <begin position="335"/>
        <end position="347"/>
    </location>
</feature>
<organism evidence="2 3">
    <name type="scientific">Mugilogobius chulae</name>
    <name type="common">yellowstripe goby</name>
    <dbReference type="NCBI Taxonomy" id="88201"/>
    <lineage>
        <taxon>Eukaryota</taxon>
        <taxon>Metazoa</taxon>
        <taxon>Chordata</taxon>
        <taxon>Craniata</taxon>
        <taxon>Vertebrata</taxon>
        <taxon>Euteleostomi</taxon>
        <taxon>Actinopterygii</taxon>
        <taxon>Neopterygii</taxon>
        <taxon>Teleostei</taxon>
        <taxon>Neoteleostei</taxon>
        <taxon>Acanthomorphata</taxon>
        <taxon>Gobiaria</taxon>
        <taxon>Gobiiformes</taxon>
        <taxon>Gobioidei</taxon>
        <taxon>Gobiidae</taxon>
        <taxon>Gobionellinae</taxon>
        <taxon>Mugilogobius</taxon>
    </lineage>
</organism>
<keyword evidence="3" id="KW-1185">Reference proteome</keyword>
<feature type="compositionally biased region" description="Low complexity" evidence="1">
    <location>
        <begin position="681"/>
        <end position="693"/>
    </location>
</feature>
<feature type="compositionally biased region" description="Acidic residues" evidence="1">
    <location>
        <begin position="835"/>
        <end position="846"/>
    </location>
</feature>
<feature type="compositionally biased region" description="Low complexity" evidence="1">
    <location>
        <begin position="645"/>
        <end position="655"/>
    </location>
</feature>
<sequence length="943" mass="108051">MFIFSESVLSSQISSDCHFLIESHLLICYLTPFRASHFQVLGGEGSSDRIVRTEEGLTRWSQNAPLSQALFGLAEQDTLQMRAASVSLWMVWLLVGDTEVVAQGPTREEASVKAMSLALEVLRKQQKLEERDEGKEVEKEREEPIESSAEEKAFQEQELGTEQTLEEEGQEQRLDMSDVEEKSAPEPSAVHETKEKGWLSKDKNVCEGEETDEQTEGIIEEETQPEKGQEQSLNVSDEEASVPEPSDVCETKESNEQSEEVVEEDHEMLESEETTGLKQEEKVKTEEIQPEERQEQSLSTSDEEKSVPEPSALESENEDTGDTKKERDEKRVIETEEEREIAEEEVGSSDSEARTEERLPEEVQESLDVSHEDESRPGPSAVFESQKEESKASAETEEQTLGEVEEEKETQKPLETGYDAFRDTFQELMQEFDEWRSYQEQEIENLGQTEVQYIVETDYTQDYTQETANEEERGNSDSEYATGSDASCSFYTDSEKEPKPQTSLKESDEETTYSLSTQKLWDKKMSEVVVDEQTFDSESEGKSDILEEQKIVETDVSSEIIDSNDRQTTLSTTSSGTVIETSETNDSSEPAELLHSLEKETEEETEDKSFVEKFIKEVIFVNSLKEVLLSQKSPFEKGVTPFQMSSTDTTTSSDSPVLKERESFPGHSRHFYKKVAKRRQAAGSEEGSSASFASEDDSDSTVATKKKCKFRKVHFEERLRSVSEEIESSEVETEEKTGHVEDEILGEEQREMREEQKVIEVEREVLEGTAEEEENGSTSDDTPIANVNEDSPSAWFAFLQTINKWTGQKEEERRQEEEGRQEEEEIQEEEGRQEEQEEERQEEEAESVVKKSADVSEEQEVCEEESGQEEKERQEEEERQELEERLEEEERQEEEEGKEEQEEERQEKWRTVQVTILSTILRTESRNSPDLRCVVVQQLQSQM</sequence>
<feature type="compositionally biased region" description="Acidic residues" evidence="1">
    <location>
        <begin position="256"/>
        <end position="273"/>
    </location>
</feature>
<feature type="compositionally biased region" description="Basic and acidic residues" evidence="1">
    <location>
        <begin position="539"/>
        <end position="550"/>
    </location>
</feature>
<feature type="region of interest" description="Disordered" evidence="1">
    <location>
        <begin position="531"/>
        <end position="550"/>
    </location>
</feature>
<feature type="region of interest" description="Disordered" evidence="1">
    <location>
        <begin position="556"/>
        <end position="608"/>
    </location>
</feature>
<proteinExistence type="predicted"/>
<feature type="compositionally biased region" description="Polar residues" evidence="1">
    <location>
        <begin position="477"/>
        <end position="492"/>
    </location>
</feature>
<feature type="compositionally biased region" description="Acidic residues" evidence="1">
    <location>
        <begin position="819"/>
        <end position="828"/>
    </location>
</feature>
<feature type="compositionally biased region" description="Basic and acidic residues" evidence="1">
    <location>
        <begin position="170"/>
        <end position="206"/>
    </location>
</feature>
<feature type="region of interest" description="Disordered" evidence="1">
    <location>
        <begin position="128"/>
        <end position="422"/>
    </location>
</feature>
<feature type="compositionally biased region" description="Acidic residues" evidence="1">
    <location>
        <begin position="877"/>
        <end position="904"/>
    </location>
</feature>
<feature type="region of interest" description="Disordered" evidence="1">
    <location>
        <begin position="637"/>
        <end position="704"/>
    </location>
</feature>
<feature type="compositionally biased region" description="Polar residues" evidence="1">
    <location>
        <begin position="458"/>
        <end position="467"/>
    </location>
</feature>
<feature type="compositionally biased region" description="Basic and acidic residues" evidence="1">
    <location>
        <begin position="807"/>
        <end position="818"/>
    </location>
</feature>
<feature type="compositionally biased region" description="Basic and acidic residues" evidence="1">
    <location>
        <begin position="734"/>
        <end position="766"/>
    </location>
</feature>
<feature type="compositionally biased region" description="Basic and acidic residues" evidence="1">
    <location>
        <begin position="321"/>
        <end position="334"/>
    </location>
</feature>
<dbReference type="Proteomes" id="UP001460270">
    <property type="component" value="Unassembled WGS sequence"/>
</dbReference>
<feature type="compositionally biased region" description="Basic and acidic residues" evidence="1">
    <location>
        <begin position="351"/>
        <end position="361"/>
    </location>
</feature>
<name>A0AAW0PHZ5_9GOBI</name>
<feature type="compositionally biased region" description="Acidic residues" evidence="1">
    <location>
        <begin position="855"/>
        <end position="867"/>
    </location>
</feature>
<feature type="compositionally biased region" description="Basic and acidic residues" evidence="1">
    <location>
        <begin position="385"/>
        <end position="394"/>
    </location>
</feature>
<accession>A0AAW0PHZ5</accession>
<reference evidence="3" key="1">
    <citation type="submission" date="2024-04" db="EMBL/GenBank/DDBJ databases">
        <title>Salinicola lusitanus LLJ914,a marine bacterium isolated from the Okinawa Trough.</title>
        <authorList>
            <person name="Li J."/>
        </authorList>
    </citation>
    <scope>NUCLEOTIDE SEQUENCE [LARGE SCALE GENOMIC DNA]</scope>
</reference>